<evidence type="ECO:0000259" key="2">
    <source>
        <dbReference type="PROSITE" id="PS50296"/>
    </source>
</evidence>
<dbReference type="Pfam" id="PF01253">
    <property type="entry name" value="SUI1"/>
    <property type="match status" value="1"/>
</dbReference>
<feature type="region of interest" description="Disordered" evidence="1">
    <location>
        <begin position="212"/>
        <end position="298"/>
    </location>
</feature>
<feature type="compositionally biased region" description="Acidic residues" evidence="1">
    <location>
        <begin position="232"/>
        <end position="244"/>
    </location>
</feature>
<evidence type="ECO:0000256" key="1">
    <source>
        <dbReference type="SAM" id="MobiDB-lite"/>
    </source>
</evidence>
<protein>
    <submittedName>
        <fullName evidence="3">Translation machinery-associated protein 64</fullName>
    </submittedName>
</protein>
<name>A0A1C7MDJ9_GRIFR</name>
<sequence>MFKKPLAELKTSAPLRSSDRRRLKQRVLQTYELEPEAGDFLVPDGLLSQKFSTHLDEPGVAYLSPEGDPLWFTIGKGSDDLIPSIYTLWKRPDLLPFLSTPAAVVPKLIGGADLMIPGGEILCIVASPWLFNVLHRDPVSSKQVIQHTSTLAPDQLVSITQYHHDKLGYPLAVGRMAISSDTLKQAEKSDVKGKAVYVWHTWKDSLWEMGDDRKLDVPEPRPLAVARSGGDVIEDLGNEEEAAQDDTKSGPPDEGSNRHAARNVHPTDTQSLTIPKASPQNAPSDAHPDADDSSHPDSRRCVRVTHAWTAHRSRVIRRCVLLPPFLLAPGAVHLPIIPPTCVVSHPCIYVLERLHPSRASRVCAGCPRPIGCECNRCEALDAQVCQGVSEGLCKRRSHQAEGKQRRCRSSPPIPAVVEHRPHRTVKDVEKRNQKAQDRERKDKEEEEKRKGEIQVAELWKPFGSTVGWFVAAEKDTSDLYTLSDIKATFNAYVATKNLINARDQQYINVGNDPALLAAATNKNEDAPEFLKREDVLGRLRDHMQSWYEIRVEGQDVIRKKGQLKPVSVVTKMRQGRKACTLVTGFEVFSLNADEMAEELRRTCASSTAVSPITGKTSGMEVMVQGRQVKAVTDFLISRGVPKKWIESADMTAEKKKK</sequence>
<feature type="region of interest" description="Disordered" evidence="1">
    <location>
        <begin position="403"/>
        <end position="450"/>
    </location>
</feature>
<dbReference type="Pfam" id="PF26291">
    <property type="entry name" value="SWIB_eIF2D"/>
    <property type="match status" value="1"/>
</dbReference>
<dbReference type="InterPro" id="IPR001950">
    <property type="entry name" value="SUI1"/>
</dbReference>
<dbReference type="OMA" id="KWIESAD"/>
<dbReference type="InterPro" id="IPR048248">
    <property type="entry name" value="PUA_eIF2d-like"/>
</dbReference>
<dbReference type="CDD" id="cd11608">
    <property type="entry name" value="eIF2D_C"/>
    <property type="match status" value="1"/>
</dbReference>
<gene>
    <name evidence="3" type="primary">TMA64</name>
    <name evidence="3" type="ORF">A0H81_05308</name>
</gene>
<evidence type="ECO:0000313" key="3">
    <source>
        <dbReference type="EMBL" id="OBZ74898.1"/>
    </source>
</evidence>
<keyword evidence="4" id="KW-1185">Reference proteome</keyword>
<dbReference type="Proteomes" id="UP000092993">
    <property type="component" value="Unassembled WGS sequence"/>
</dbReference>
<feature type="domain" description="SUI1" evidence="2">
    <location>
        <begin position="566"/>
        <end position="639"/>
    </location>
</feature>
<dbReference type="PANTHER" id="PTHR12217">
    <property type="entry name" value="EUKARYOTIC TRANSLATION INITIATION FACTOR 2D"/>
    <property type="match status" value="1"/>
</dbReference>
<dbReference type="GO" id="GO:0003743">
    <property type="term" value="F:translation initiation factor activity"/>
    <property type="evidence" value="ECO:0007669"/>
    <property type="project" value="InterPro"/>
</dbReference>
<proteinExistence type="predicted"/>
<dbReference type="InterPro" id="IPR015947">
    <property type="entry name" value="PUA-like_sf"/>
</dbReference>
<dbReference type="InterPro" id="IPR036877">
    <property type="entry name" value="SUI1_dom_sf"/>
</dbReference>
<reference evidence="3 4" key="1">
    <citation type="submission" date="2016-03" db="EMBL/GenBank/DDBJ databases">
        <title>Whole genome sequencing of Grifola frondosa 9006-11.</title>
        <authorList>
            <person name="Min B."/>
            <person name="Park H."/>
            <person name="Kim J.-G."/>
            <person name="Cho H."/>
            <person name="Oh Y.-L."/>
            <person name="Kong W.-S."/>
            <person name="Choi I.-G."/>
        </authorList>
    </citation>
    <scope>NUCLEOTIDE SEQUENCE [LARGE SCALE GENOMIC DNA]</scope>
    <source>
        <strain evidence="3 4">9006-11</strain>
    </source>
</reference>
<feature type="compositionally biased region" description="Basic and acidic residues" evidence="1">
    <location>
        <begin position="286"/>
        <end position="298"/>
    </location>
</feature>
<dbReference type="SUPFAM" id="SSF88697">
    <property type="entry name" value="PUA domain-like"/>
    <property type="match status" value="1"/>
</dbReference>
<dbReference type="EMBL" id="LUGG01000005">
    <property type="protein sequence ID" value="OBZ74898.1"/>
    <property type="molecule type" value="Genomic_DNA"/>
</dbReference>
<dbReference type="PANTHER" id="PTHR12217:SF4">
    <property type="entry name" value="EUKARYOTIC TRANSLATION INITIATION FACTOR 2D"/>
    <property type="match status" value="1"/>
</dbReference>
<evidence type="ECO:0000313" key="4">
    <source>
        <dbReference type="Proteomes" id="UP000092993"/>
    </source>
</evidence>
<dbReference type="Gene3D" id="3.30.780.10">
    <property type="entry name" value="SUI1-like domain"/>
    <property type="match status" value="1"/>
</dbReference>
<dbReference type="FunFam" id="3.30.780.10:FF:000008">
    <property type="entry name" value="eukaryotic translation initiation factor 2D"/>
    <property type="match status" value="1"/>
</dbReference>
<dbReference type="SUPFAM" id="SSF55159">
    <property type="entry name" value="eIF1-like"/>
    <property type="match status" value="1"/>
</dbReference>
<comment type="caution">
    <text evidence="3">The sequence shown here is derived from an EMBL/GenBank/DDBJ whole genome shotgun (WGS) entry which is preliminary data.</text>
</comment>
<dbReference type="InterPro" id="IPR039759">
    <property type="entry name" value="eIF2D_SUI1"/>
</dbReference>
<dbReference type="InterPro" id="IPR058886">
    <property type="entry name" value="SWIB_eIF2D"/>
</dbReference>
<dbReference type="CDD" id="cd21156">
    <property type="entry name" value="PUA_eIF2d-like"/>
    <property type="match status" value="1"/>
</dbReference>
<dbReference type="Pfam" id="PF17832">
    <property type="entry name" value="Pre-PUA"/>
    <property type="match status" value="1"/>
</dbReference>
<dbReference type="STRING" id="5627.A0A1C7MDJ9"/>
<dbReference type="OrthoDB" id="199771at2759"/>
<feature type="compositionally biased region" description="Polar residues" evidence="1">
    <location>
        <begin position="266"/>
        <end position="281"/>
    </location>
</feature>
<feature type="compositionally biased region" description="Basic and acidic residues" evidence="1">
    <location>
        <begin position="424"/>
        <end position="450"/>
    </location>
</feature>
<dbReference type="InterPro" id="IPR041366">
    <property type="entry name" value="Pre-PUA"/>
</dbReference>
<dbReference type="AlphaFoldDB" id="A0A1C7MDJ9"/>
<dbReference type="InterPro" id="IPR039757">
    <property type="entry name" value="EIF2D"/>
</dbReference>
<accession>A0A1C7MDJ9</accession>
<dbReference type="Gene3D" id="3.10.400.20">
    <property type="match status" value="1"/>
</dbReference>
<dbReference type="PROSITE" id="PS50296">
    <property type="entry name" value="SUI1"/>
    <property type="match status" value="1"/>
</dbReference>
<dbReference type="GO" id="GO:0001731">
    <property type="term" value="P:formation of translation preinitiation complex"/>
    <property type="evidence" value="ECO:0007669"/>
    <property type="project" value="InterPro"/>
</dbReference>
<organism evidence="3 4">
    <name type="scientific">Grifola frondosa</name>
    <name type="common">Maitake</name>
    <name type="synonym">Polyporus frondosus</name>
    <dbReference type="NCBI Taxonomy" id="5627"/>
    <lineage>
        <taxon>Eukaryota</taxon>
        <taxon>Fungi</taxon>
        <taxon>Dikarya</taxon>
        <taxon>Basidiomycota</taxon>
        <taxon>Agaricomycotina</taxon>
        <taxon>Agaricomycetes</taxon>
        <taxon>Polyporales</taxon>
        <taxon>Grifolaceae</taxon>
        <taxon>Grifola</taxon>
    </lineage>
</organism>